<dbReference type="SUPFAM" id="SSF54534">
    <property type="entry name" value="FKBP-like"/>
    <property type="match status" value="1"/>
</dbReference>
<feature type="domain" description="PpiC" evidence="8">
    <location>
        <begin position="24"/>
        <end position="114"/>
    </location>
</feature>
<comment type="similarity">
    <text evidence="2">Belongs to the PpiC/parvulin rotamase family.</text>
</comment>
<keyword evidence="5 6" id="KW-0697">Rotamase</keyword>
<name>A0A835TFZ6_9CHLO</name>
<evidence type="ECO:0000256" key="1">
    <source>
        <dbReference type="ARBA" id="ARBA00004496"/>
    </source>
</evidence>
<gene>
    <name evidence="10" type="ORF">HYH02_011349</name>
</gene>
<dbReference type="PROSITE" id="PS50198">
    <property type="entry name" value="PPIC_PPIASE_2"/>
    <property type="match status" value="1"/>
</dbReference>
<dbReference type="SUPFAM" id="SSF52821">
    <property type="entry name" value="Rhodanese/Cell cycle control phosphatase"/>
    <property type="match status" value="1"/>
</dbReference>
<evidence type="ECO:0000256" key="5">
    <source>
        <dbReference type="PROSITE-ProRule" id="PRU00278"/>
    </source>
</evidence>
<feature type="region of interest" description="Disordered" evidence="7">
    <location>
        <begin position="1"/>
        <end position="22"/>
    </location>
</feature>
<dbReference type="PROSITE" id="PS01096">
    <property type="entry name" value="PPIC_PPIASE_1"/>
    <property type="match status" value="1"/>
</dbReference>
<comment type="subcellular location">
    <subcellularLocation>
        <location evidence="1">Cytoplasm</location>
    </subcellularLocation>
</comment>
<evidence type="ECO:0000256" key="7">
    <source>
        <dbReference type="SAM" id="MobiDB-lite"/>
    </source>
</evidence>
<dbReference type="GO" id="GO:0005737">
    <property type="term" value="C:cytoplasm"/>
    <property type="evidence" value="ECO:0007669"/>
    <property type="project" value="UniProtKB-SubCell"/>
</dbReference>
<evidence type="ECO:0000256" key="3">
    <source>
        <dbReference type="ARBA" id="ARBA00022490"/>
    </source>
</evidence>
<dbReference type="Proteomes" id="UP000613740">
    <property type="component" value="Unassembled WGS sequence"/>
</dbReference>
<evidence type="ECO:0000256" key="6">
    <source>
        <dbReference type="RuleBase" id="RU363014"/>
    </source>
</evidence>
<reference evidence="10" key="1">
    <citation type="journal article" date="2020" name="bioRxiv">
        <title>Comparative genomics of Chlamydomonas.</title>
        <authorList>
            <person name="Craig R.J."/>
            <person name="Hasan A.R."/>
            <person name="Ness R.W."/>
            <person name="Keightley P.D."/>
        </authorList>
    </citation>
    <scope>NUCLEOTIDE SEQUENCE</scope>
    <source>
        <strain evidence="10">CCAP 11/173</strain>
    </source>
</reference>
<dbReference type="OrthoDB" id="1911748at2759"/>
<evidence type="ECO:0000256" key="2">
    <source>
        <dbReference type="ARBA" id="ARBA00007656"/>
    </source>
</evidence>
<sequence length="231" mass="25021">MAPFSSSTRSSSARPAAASASSGDRVVHVAHILLPADAEAKAKELEDKLAGGAAFEELAREHSSCGSAKKGGELGWLSRGTFFPQFEAAAFAAPVGGITRATTGRGLHLIKVLAEKFQATIQQMDPQELYDTIHNPALLEDVQLVDVREDWEFSTSRIPGFKLMPLSRFSEWSPDISSRLDPSKETVVLCHHGVRSMQMAQFLVSEGFTNVKNVVGGIDNYSRVDSSIPLY</sequence>
<keyword evidence="5 6" id="KW-0413">Isomerase</keyword>
<evidence type="ECO:0000313" key="11">
    <source>
        <dbReference type="Proteomes" id="UP000613740"/>
    </source>
</evidence>
<dbReference type="Pfam" id="PF13616">
    <property type="entry name" value="Rotamase_3"/>
    <property type="match status" value="1"/>
</dbReference>
<dbReference type="GO" id="GO:0003755">
    <property type="term" value="F:peptidyl-prolyl cis-trans isomerase activity"/>
    <property type="evidence" value="ECO:0007669"/>
    <property type="project" value="UniProtKB-UniRule"/>
</dbReference>
<dbReference type="Gene3D" id="3.40.250.10">
    <property type="entry name" value="Rhodanese-like domain"/>
    <property type="match status" value="1"/>
</dbReference>
<evidence type="ECO:0000259" key="8">
    <source>
        <dbReference type="PROSITE" id="PS50198"/>
    </source>
</evidence>
<protein>
    <recommendedName>
        <fullName evidence="6">Peptidyl-prolyl cis-trans isomerase</fullName>
        <ecNumber evidence="6">5.2.1.8</ecNumber>
    </recommendedName>
</protein>
<dbReference type="InterPro" id="IPR036873">
    <property type="entry name" value="Rhodanese-like_dom_sf"/>
</dbReference>
<comment type="catalytic activity">
    <reaction evidence="6">
        <text>[protein]-peptidylproline (omega=180) = [protein]-peptidylproline (omega=0)</text>
        <dbReference type="Rhea" id="RHEA:16237"/>
        <dbReference type="Rhea" id="RHEA-COMP:10747"/>
        <dbReference type="Rhea" id="RHEA-COMP:10748"/>
        <dbReference type="ChEBI" id="CHEBI:83833"/>
        <dbReference type="ChEBI" id="CHEBI:83834"/>
        <dbReference type="EC" id="5.2.1.8"/>
    </reaction>
</comment>
<dbReference type="InterPro" id="IPR052204">
    <property type="entry name" value="PpiC/parvulin_rotamase"/>
</dbReference>
<dbReference type="PANTHER" id="PTHR43629">
    <property type="entry name" value="PEPTIDYL-PROLYL CIS-TRANS ISOMERASE"/>
    <property type="match status" value="1"/>
</dbReference>
<organism evidence="10 11">
    <name type="scientific">Chlamydomonas schloesseri</name>
    <dbReference type="NCBI Taxonomy" id="2026947"/>
    <lineage>
        <taxon>Eukaryota</taxon>
        <taxon>Viridiplantae</taxon>
        <taxon>Chlorophyta</taxon>
        <taxon>core chlorophytes</taxon>
        <taxon>Chlorophyceae</taxon>
        <taxon>CS clade</taxon>
        <taxon>Chlamydomonadales</taxon>
        <taxon>Chlamydomonadaceae</taxon>
        <taxon>Chlamydomonas</taxon>
    </lineage>
</organism>
<evidence type="ECO:0000313" key="10">
    <source>
        <dbReference type="EMBL" id="KAG2437090.1"/>
    </source>
</evidence>
<dbReference type="PROSITE" id="PS50206">
    <property type="entry name" value="RHODANESE_3"/>
    <property type="match status" value="1"/>
</dbReference>
<proteinExistence type="inferred from homology"/>
<dbReference type="Pfam" id="PF00581">
    <property type="entry name" value="Rhodanese"/>
    <property type="match status" value="1"/>
</dbReference>
<dbReference type="PANTHER" id="PTHR43629:SF2">
    <property type="entry name" value="RHODANESE-LIKE_PPIC DOMAIN-CONTAINING PROTEIN 12, CHLOROPLASTIC"/>
    <property type="match status" value="1"/>
</dbReference>
<dbReference type="AlphaFoldDB" id="A0A835TFZ6"/>
<keyword evidence="11" id="KW-1185">Reference proteome</keyword>
<evidence type="ECO:0000259" key="9">
    <source>
        <dbReference type="PROSITE" id="PS50206"/>
    </source>
</evidence>
<dbReference type="InterPro" id="IPR000297">
    <property type="entry name" value="PPIase_PpiC"/>
</dbReference>
<dbReference type="EMBL" id="JAEHOD010000047">
    <property type="protein sequence ID" value="KAG2437090.1"/>
    <property type="molecule type" value="Genomic_DNA"/>
</dbReference>
<dbReference type="InterPro" id="IPR046357">
    <property type="entry name" value="PPIase_dom_sf"/>
</dbReference>
<comment type="caution">
    <text evidence="10">The sequence shown here is derived from an EMBL/GenBank/DDBJ whole genome shotgun (WGS) entry which is preliminary data.</text>
</comment>
<dbReference type="Gene3D" id="3.10.50.40">
    <property type="match status" value="1"/>
</dbReference>
<comment type="function">
    <text evidence="4">PPIases accelerate the folding of proteins. It prefers amino acid residues with hydrophobic side chains like leucine and phenylalanine in the P1 position of the peptides substrates.</text>
</comment>
<keyword evidence="3" id="KW-0963">Cytoplasm</keyword>
<feature type="domain" description="Rhodanese" evidence="9">
    <location>
        <begin position="138"/>
        <end position="226"/>
    </location>
</feature>
<accession>A0A835TFZ6</accession>
<dbReference type="EC" id="5.2.1.8" evidence="6"/>
<dbReference type="InterPro" id="IPR001763">
    <property type="entry name" value="Rhodanese-like_dom"/>
</dbReference>
<dbReference type="SMART" id="SM00450">
    <property type="entry name" value="RHOD"/>
    <property type="match status" value="1"/>
</dbReference>
<dbReference type="InterPro" id="IPR023058">
    <property type="entry name" value="PPIase_PpiC_CS"/>
</dbReference>
<evidence type="ECO:0000256" key="4">
    <source>
        <dbReference type="ARBA" id="ARBA00046231"/>
    </source>
</evidence>